<organism evidence="1">
    <name type="scientific">Arundo donax</name>
    <name type="common">Giant reed</name>
    <name type="synonym">Donax arundinaceus</name>
    <dbReference type="NCBI Taxonomy" id="35708"/>
    <lineage>
        <taxon>Eukaryota</taxon>
        <taxon>Viridiplantae</taxon>
        <taxon>Streptophyta</taxon>
        <taxon>Embryophyta</taxon>
        <taxon>Tracheophyta</taxon>
        <taxon>Spermatophyta</taxon>
        <taxon>Magnoliopsida</taxon>
        <taxon>Liliopsida</taxon>
        <taxon>Poales</taxon>
        <taxon>Poaceae</taxon>
        <taxon>PACMAD clade</taxon>
        <taxon>Arundinoideae</taxon>
        <taxon>Arundineae</taxon>
        <taxon>Arundo</taxon>
    </lineage>
</organism>
<proteinExistence type="predicted"/>
<sequence>MSKIVPRARGSYTPWHMVCRNYRHTYCVKDGHYTLDSNDTFERTT</sequence>
<protein>
    <submittedName>
        <fullName evidence="1">Uncharacterized protein</fullName>
    </submittedName>
</protein>
<reference evidence="1" key="1">
    <citation type="submission" date="2014-09" db="EMBL/GenBank/DDBJ databases">
        <authorList>
            <person name="Magalhaes I.L.F."/>
            <person name="Oliveira U."/>
            <person name="Santos F.R."/>
            <person name="Vidigal T.H.D.A."/>
            <person name="Brescovit A.D."/>
            <person name="Santos A.J."/>
        </authorList>
    </citation>
    <scope>NUCLEOTIDE SEQUENCE</scope>
    <source>
        <tissue evidence="1">Shoot tissue taken approximately 20 cm above the soil surface</tissue>
    </source>
</reference>
<dbReference type="AlphaFoldDB" id="A0A0A9E4H0"/>
<evidence type="ECO:0000313" key="1">
    <source>
        <dbReference type="EMBL" id="JAD95629.1"/>
    </source>
</evidence>
<name>A0A0A9E4H0_ARUDO</name>
<dbReference type="EMBL" id="GBRH01202266">
    <property type="protein sequence ID" value="JAD95629.1"/>
    <property type="molecule type" value="Transcribed_RNA"/>
</dbReference>
<reference evidence="1" key="2">
    <citation type="journal article" date="2015" name="Data Brief">
        <title>Shoot transcriptome of the giant reed, Arundo donax.</title>
        <authorList>
            <person name="Barrero R.A."/>
            <person name="Guerrero F.D."/>
            <person name="Moolhuijzen P."/>
            <person name="Goolsby J.A."/>
            <person name="Tidwell J."/>
            <person name="Bellgard S.E."/>
            <person name="Bellgard M.I."/>
        </authorList>
    </citation>
    <scope>NUCLEOTIDE SEQUENCE</scope>
    <source>
        <tissue evidence="1">Shoot tissue taken approximately 20 cm above the soil surface</tissue>
    </source>
</reference>
<accession>A0A0A9E4H0</accession>